<sequence length="39" mass="4334">MSCAQTGTIKCHEKCFKSRRLQGNPAGGYLKAWASTKFK</sequence>
<comment type="caution">
    <text evidence="1">The sequence shown here is derived from an EMBL/GenBank/DDBJ whole genome shotgun (WGS) entry which is preliminary data.</text>
</comment>
<dbReference type="AlphaFoldDB" id="C0DYT1"/>
<dbReference type="Proteomes" id="UP000005837">
    <property type="component" value="Unassembled WGS sequence"/>
</dbReference>
<evidence type="ECO:0000313" key="1">
    <source>
        <dbReference type="EMBL" id="EEG22804.1"/>
    </source>
</evidence>
<dbReference type="HOGENOM" id="CLU_3308913_0_0_4"/>
<reference evidence="1 2" key="1">
    <citation type="submission" date="2009-01" db="EMBL/GenBank/DDBJ databases">
        <authorList>
            <person name="Fulton L."/>
            <person name="Clifton S."/>
            <person name="Chinwalla A.T."/>
            <person name="Mitreva M."/>
            <person name="Sodergren E."/>
            <person name="Weinstock G."/>
            <person name="Clifton S."/>
            <person name="Dooling D.J."/>
            <person name="Fulton B."/>
            <person name="Minx P."/>
            <person name="Pepin K.H."/>
            <person name="Johnson M."/>
            <person name="Bhonagiri V."/>
            <person name="Nash W.E."/>
            <person name="Mardis E.R."/>
            <person name="Wilson R.K."/>
        </authorList>
    </citation>
    <scope>NUCLEOTIDE SEQUENCE [LARGE SCALE GENOMIC DNA]</scope>
    <source>
        <strain evidence="1 2">ATCC 23834</strain>
    </source>
</reference>
<dbReference type="EMBL" id="ACEA01000057">
    <property type="protein sequence ID" value="EEG22804.1"/>
    <property type="molecule type" value="Genomic_DNA"/>
</dbReference>
<gene>
    <name evidence="1" type="ORF">EIKCOROL_02547</name>
</gene>
<name>C0DYT1_EIKCO</name>
<proteinExistence type="predicted"/>
<accession>C0DYT1</accession>
<organism evidence="1 2">
    <name type="scientific">Eikenella corrodens ATCC 23834</name>
    <dbReference type="NCBI Taxonomy" id="546274"/>
    <lineage>
        <taxon>Bacteria</taxon>
        <taxon>Pseudomonadati</taxon>
        <taxon>Pseudomonadota</taxon>
        <taxon>Betaproteobacteria</taxon>
        <taxon>Neisseriales</taxon>
        <taxon>Neisseriaceae</taxon>
        <taxon>Eikenella</taxon>
    </lineage>
</organism>
<protein>
    <submittedName>
        <fullName evidence="1">Uncharacterized protein</fullName>
    </submittedName>
</protein>
<evidence type="ECO:0000313" key="2">
    <source>
        <dbReference type="Proteomes" id="UP000005837"/>
    </source>
</evidence>